<evidence type="ECO:0000259" key="1">
    <source>
        <dbReference type="PROSITE" id="PS50097"/>
    </source>
</evidence>
<dbReference type="InterPro" id="IPR000210">
    <property type="entry name" value="BTB/POZ_dom"/>
</dbReference>
<dbReference type="HOGENOM" id="CLU_2533672_0_0_1"/>
<gene>
    <name evidence="2" type="ORF">NECHADRAFT_55105</name>
</gene>
<dbReference type="OMA" id="RCEDREW"/>
<feature type="non-terminal residue" evidence="2">
    <location>
        <position position="1"/>
    </location>
</feature>
<dbReference type="eggNOG" id="ENOG502SQDU">
    <property type="taxonomic scope" value="Eukaryota"/>
</dbReference>
<dbReference type="PROSITE" id="PS50097">
    <property type="entry name" value="BTB"/>
    <property type="match status" value="1"/>
</dbReference>
<organism evidence="2 3">
    <name type="scientific">Fusarium vanettenii (strain ATCC MYA-4622 / CBS 123669 / FGSC 9596 / NRRL 45880 / 77-13-4)</name>
    <name type="common">Fusarium solani subsp. pisi</name>
    <dbReference type="NCBI Taxonomy" id="660122"/>
    <lineage>
        <taxon>Eukaryota</taxon>
        <taxon>Fungi</taxon>
        <taxon>Dikarya</taxon>
        <taxon>Ascomycota</taxon>
        <taxon>Pezizomycotina</taxon>
        <taxon>Sordariomycetes</taxon>
        <taxon>Hypocreomycetidae</taxon>
        <taxon>Hypocreales</taxon>
        <taxon>Nectriaceae</taxon>
        <taxon>Fusarium</taxon>
        <taxon>Fusarium solani species complex</taxon>
        <taxon>Fusarium vanettenii</taxon>
    </lineage>
</organism>
<dbReference type="InterPro" id="IPR011333">
    <property type="entry name" value="SKP1/BTB/POZ_sf"/>
</dbReference>
<reference evidence="2 3" key="1">
    <citation type="journal article" date="2009" name="PLoS Genet.">
        <title>The genome of Nectria haematococca: contribution of supernumerary chromosomes to gene expansion.</title>
        <authorList>
            <person name="Coleman J.J."/>
            <person name="Rounsley S.D."/>
            <person name="Rodriguez-Carres M."/>
            <person name="Kuo A."/>
            <person name="Wasmann C.C."/>
            <person name="Grimwood J."/>
            <person name="Schmutz J."/>
            <person name="Taga M."/>
            <person name="White G.J."/>
            <person name="Zhou S."/>
            <person name="Schwartz D.C."/>
            <person name="Freitag M."/>
            <person name="Ma L.J."/>
            <person name="Danchin E.G."/>
            <person name="Henrissat B."/>
            <person name="Coutinho P.M."/>
            <person name="Nelson D.R."/>
            <person name="Straney D."/>
            <person name="Napoli C.A."/>
            <person name="Barker B.M."/>
            <person name="Gribskov M."/>
            <person name="Rep M."/>
            <person name="Kroken S."/>
            <person name="Molnar I."/>
            <person name="Rensing C."/>
            <person name="Kennell J.C."/>
            <person name="Zamora J."/>
            <person name="Farman M.L."/>
            <person name="Selker E.U."/>
            <person name="Salamov A."/>
            <person name="Shapiro H."/>
            <person name="Pangilinan J."/>
            <person name="Lindquist E."/>
            <person name="Lamers C."/>
            <person name="Grigoriev I.V."/>
            <person name="Geiser D.M."/>
            <person name="Covert S.F."/>
            <person name="Temporini E."/>
            <person name="Vanetten H.D."/>
        </authorList>
    </citation>
    <scope>NUCLEOTIDE SEQUENCE [LARGE SCALE GENOMIC DNA]</scope>
    <source>
        <strain evidence="3">ATCC MYA-4622 / CBS 123669 / FGSC 9596 / NRRL 45880 / 77-13-4</strain>
    </source>
</reference>
<dbReference type="PANTHER" id="PTHR24413">
    <property type="entry name" value="SPECKLE-TYPE POZ PROTEIN"/>
    <property type="match status" value="1"/>
</dbReference>
<accession>C7ZME8</accession>
<dbReference type="EMBL" id="GG698951">
    <property type="protein sequence ID" value="EEU34843.1"/>
    <property type="molecule type" value="Genomic_DNA"/>
</dbReference>
<dbReference type="Proteomes" id="UP000005206">
    <property type="component" value="Chromosome 14"/>
</dbReference>
<dbReference type="Pfam" id="PF00651">
    <property type="entry name" value="BTB"/>
    <property type="match status" value="1"/>
</dbReference>
<feature type="non-terminal residue" evidence="2">
    <location>
        <position position="84"/>
    </location>
</feature>
<dbReference type="AlphaFoldDB" id="C7ZME8"/>
<keyword evidence="3" id="KW-1185">Reference proteome</keyword>
<dbReference type="STRING" id="660122.C7ZME8"/>
<proteinExistence type="predicted"/>
<dbReference type="SUPFAM" id="SSF54695">
    <property type="entry name" value="POZ domain"/>
    <property type="match status" value="1"/>
</dbReference>
<name>C7ZME8_FUSV7</name>
<dbReference type="InParanoid" id="C7ZME8"/>
<feature type="domain" description="BTB" evidence="1">
    <location>
        <begin position="8"/>
        <end position="75"/>
    </location>
</feature>
<sequence>YYNTAALSDVLVVCDDQEFQVHRVILSAHSKYFTAELNGSWKESSDRKIQIKDFDVSVVEAMLRFMYSFDYSNNTGSSIMVYDA</sequence>
<dbReference type="KEGG" id="nhe:NECHADRAFT_55105"/>
<dbReference type="CDD" id="cd18186">
    <property type="entry name" value="BTB_POZ_ZBTB_KLHL-like"/>
    <property type="match status" value="1"/>
</dbReference>
<dbReference type="RefSeq" id="XP_003040556.1">
    <property type="nucleotide sequence ID" value="XM_003040510.1"/>
</dbReference>
<dbReference type="VEuPathDB" id="FungiDB:NECHADRAFT_55105"/>
<dbReference type="OrthoDB" id="6359816at2759"/>
<dbReference type="SMART" id="SM00225">
    <property type="entry name" value="BTB"/>
    <property type="match status" value="1"/>
</dbReference>
<evidence type="ECO:0000313" key="2">
    <source>
        <dbReference type="EMBL" id="EEU34843.1"/>
    </source>
</evidence>
<dbReference type="Gene3D" id="3.30.710.10">
    <property type="entry name" value="Potassium Channel Kv1.1, Chain A"/>
    <property type="match status" value="1"/>
</dbReference>
<protein>
    <recommendedName>
        <fullName evidence="1">BTB domain-containing protein</fullName>
    </recommendedName>
</protein>
<evidence type="ECO:0000313" key="3">
    <source>
        <dbReference type="Proteomes" id="UP000005206"/>
    </source>
</evidence>
<dbReference type="GeneID" id="9678950"/>